<dbReference type="EMBL" id="MU004184">
    <property type="protein sequence ID" value="KAF2499539.1"/>
    <property type="molecule type" value="Genomic_DNA"/>
</dbReference>
<dbReference type="GO" id="GO:0008270">
    <property type="term" value="F:zinc ion binding"/>
    <property type="evidence" value="ECO:0007669"/>
    <property type="project" value="UniProtKB-KW"/>
</dbReference>
<dbReference type="SUPFAM" id="SSF57850">
    <property type="entry name" value="RING/U-box"/>
    <property type="match status" value="1"/>
</dbReference>
<dbReference type="AlphaFoldDB" id="A0A6A6R4S7"/>
<reference evidence="3" key="1">
    <citation type="journal article" date="2020" name="Stud. Mycol.">
        <title>101 Dothideomycetes genomes: a test case for predicting lifestyles and emergence of pathogens.</title>
        <authorList>
            <person name="Haridas S."/>
            <person name="Albert R."/>
            <person name="Binder M."/>
            <person name="Bloem J."/>
            <person name="Labutti K."/>
            <person name="Salamov A."/>
            <person name="Andreopoulos B."/>
            <person name="Baker S."/>
            <person name="Barry K."/>
            <person name="Bills G."/>
            <person name="Bluhm B."/>
            <person name="Cannon C."/>
            <person name="Castanera R."/>
            <person name="Culley D."/>
            <person name="Daum C."/>
            <person name="Ezra D."/>
            <person name="Gonzalez J."/>
            <person name="Henrissat B."/>
            <person name="Kuo A."/>
            <person name="Liang C."/>
            <person name="Lipzen A."/>
            <person name="Lutzoni F."/>
            <person name="Magnuson J."/>
            <person name="Mondo S."/>
            <person name="Nolan M."/>
            <person name="Ohm R."/>
            <person name="Pangilinan J."/>
            <person name="Park H.-J."/>
            <person name="Ramirez L."/>
            <person name="Alfaro M."/>
            <person name="Sun H."/>
            <person name="Tritt A."/>
            <person name="Yoshinaga Y."/>
            <person name="Zwiers L.-H."/>
            <person name="Turgeon B."/>
            <person name="Goodwin S."/>
            <person name="Spatafora J."/>
            <person name="Crous P."/>
            <person name="Grigoriev I."/>
        </authorList>
    </citation>
    <scope>NUCLEOTIDE SEQUENCE</scope>
    <source>
        <strain evidence="3">CBS 269.34</strain>
    </source>
</reference>
<evidence type="ECO:0000256" key="1">
    <source>
        <dbReference type="PROSITE-ProRule" id="PRU00175"/>
    </source>
</evidence>
<accession>A0A6A6R4S7</accession>
<sequence>MTKYEDFLSTDIVDLDIETLPDDDQFCGICRFPYEPNASNTVPEDIDTDNLACLRELPWTSTYAHGDAVLLPCNHHFDAECLLRATEIGNTNLCPLCRCVLFLPPFGMRLDSAENPMALYGDLLALNALPTRVFLMERPSAEPDRSEMMKVYAHSMTGRLLEMMAEVAERFDRTGSPKASWTQAEKDVARVLLRRAFVVPHDLGVESRRALRATPWLPPFLRFLADARVYRQFNRWSSVLRRLNESCKTPRELLEALNEVILQPLHDGLFNTPRFHRWAALTTRFFVSWHVEQQSFTNEEVLRLANLIAQTRGSGPWGDIGEYEQLLRWYACI</sequence>
<evidence type="ECO:0000313" key="4">
    <source>
        <dbReference type="Proteomes" id="UP000799750"/>
    </source>
</evidence>
<dbReference type="InterPro" id="IPR001841">
    <property type="entry name" value="Znf_RING"/>
</dbReference>
<dbReference type="PROSITE" id="PS50089">
    <property type="entry name" value="ZF_RING_2"/>
    <property type="match status" value="1"/>
</dbReference>
<keyword evidence="4" id="KW-1185">Reference proteome</keyword>
<dbReference type="Pfam" id="PF13639">
    <property type="entry name" value="zf-RING_2"/>
    <property type="match status" value="1"/>
</dbReference>
<organism evidence="3 4">
    <name type="scientific">Lophium mytilinum</name>
    <dbReference type="NCBI Taxonomy" id="390894"/>
    <lineage>
        <taxon>Eukaryota</taxon>
        <taxon>Fungi</taxon>
        <taxon>Dikarya</taxon>
        <taxon>Ascomycota</taxon>
        <taxon>Pezizomycotina</taxon>
        <taxon>Dothideomycetes</taxon>
        <taxon>Pleosporomycetidae</taxon>
        <taxon>Mytilinidiales</taxon>
        <taxon>Mytilinidiaceae</taxon>
        <taxon>Lophium</taxon>
    </lineage>
</organism>
<keyword evidence="1" id="KW-0863">Zinc-finger</keyword>
<proteinExistence type="predicted"/>
<dbReference type="OrthoDB" id="8062037at2759"/>
<keyword evidence="1" id="KW-0479">Metal-binding</keyword>
<gene>
    <name evidence="3" type="ORF">BU16DRAFT_557857</name>
</gene>
<evidence type="ECO:0000259" key="2">
    <source>
        <dbReference type="PROSITE" id="PS50089"/>
    </source>
</evidence>
<name>A0A6A6R4S7_9PEZI</name>
<dbReference type="SMART" id="SM00184">
    <property type="entry name" value="RING"/>
    <property type="match status" value="1"/>
</dbReference>
<dbReference type="Gene3D" id="3.30.40.10">
    <property type="entry name" value="Zinc/RING finger domain, C3HC4 (zinc finger)"/>
    <property type="match status" value="1"/>
</dbReference>
<protein>
    <recommendedName>
        <fullName evidence="2">RING-type domain-containing protein</fullName>
    </recommendedName>
</protein>
<keyword evidence="1" id="KW-0862">Zinc</keyword>
<feature type="domain" description="RING-type" evidence="2">
    <location>
        <begin position="27"/>
        <end position="98"/>
    </location>
</feature>
<dbReference type="InterPro" id="IPR013083">
    <property type="entry name" value="Znf_RING/FYVE/PHD"/>
</dbReference>
<evidence type="ECO:0000313" key="3">
    <source>
        <dbReference type="EMBL" id="KAF2499539.1"/>
    </source>
</evidence>
<dbReference type="Proteomes" id="UP000799750">
    <property type="component" value="Unassembled WGS sequence"/>
</dbReference>